<accession>A0A6J4KKT9</accession>
<dbReference type="EMBL" id="CADCUB010000016">
    <property type="protein sequence ID" value="CAA9307806.1"/>
    <property type="molecule type" value="Genomic_DNA"/>
</dbReference>
<feature type="transmembrane region" description="Helical" evidence="1">
    <location>
        <begin position="72"/>
        <end position="94"/>
    </location>
</feature>
<evidence type="ECO:0008006" key="3">
    <source>
        <dbReference type="Google" id="ProtNLM"/>
    </source>
</evidence>
<keyword evidence="1" id="KW-1133">Transmembrane helix</keyword>
<sequence length="164" mass="16515">MRLSHIPLRVTTGAFILNSGLSKRGLPEEAAAGIHGMAAGSIPQFGSVPPKTFVAGLSTGEMALGAALLLPFVSPVVAGAALTAFGAGLVNLYLKTPGLTEQGSVRPTQDGIGIAKDVWLVGVGTTLLMDGLVDGARGAARNARKSARKSAKKARKNAAALASS</sequence>
<keyword evidence="1" id="KW-0472">Membrane</keyword>
<evidence type="ECO:0000256" key="1">
    <source>
        <dbReference type="SAM" id="Phobius"/>
    </source>
</evidence>
<dbReference type="AlphaFoldDB" id="A0A6J4KKT9"/>
<keyword evidence="1" id="KW-0812">Transmembrane</keyword>
<name>A0A6J4KKT9_9ACTN</name>
<evidence type="ECO:0000313" key="2">
    <source>
        <dbReference type="EMBL" id="CAA9307806.1"/>
    </source>
</evidence>
<proteinExistence type="predicted"/>
<protein>
    <recommendedName>
        <fullName evidence="3">Arginine/ornithine antiporter ArcD</fullName>
    </recommendedName>
</protein>
<gene>
    <name evidence="2" type="ORF">AVDCRST_MAG07-221</name>
</gene>
<organism evidence="2">
    <name type="scientific">uncultured Frankineae bacterium</name>
    <dbReference type="NCBI Taxonomy" id="437475"/>
    <lineage>
        <taxon>Bacteria</taxon>
        <taxon>Bacillati</taxon>
        <taxon>Actinomycetota</taxon>
        <taxon>Actinomycetes</taxon>
        <taxon>Frankiales</taxon>
        <taxon>environmental samples</taxon>
    </lineage>
</organism>
<reference evidence="2" key="1">
    <citation type="submission" date="2020-02" db="EMBL/GenBank/DDBJ databases">
        <authorList>
            <person name="Meier V. D."/>
        </authorList>
    </citation>
    <scope>NUCLEOTIDE SEQUENCE</scope>
    <source>
        <strain evidence="2">AVDCRST_MAG07</strain>
    </source>
</reference>